<organism evidence="3 4">
    <name type="scientific">Hyphococcus luteus</name>
    <dbReference type="NCBI Taxonomy" id="2058213"/>
    <lineage>
        <taxon>Bacteria</taxon>
        <taxon>Pseudomonadati</taxon>
        <taxon>Pseudomonadota</taxon>
        <taxon>Alphaproteobacteria</taxon>
        <taxon>Parvularculales</taxon>
        <taxon>Parvularculaceae</taxon>
        <taxon>Hyphococcus</taxon>
    </lineage>
</organism>
<dbReference type="PANTHER" id="PTHR34406">
    <property type="entry name" value="PROTEIN YCEI"/>
    <property type="match status" value="1"/>
</dbReference>
<keyword evidence="4" id="KW-1185">Reference proteome</keyword>
<dbReference type="Proteomes" id="UP000239504">
    <property type="component" value="Unassembled WGS sequence"/>
</dbReference>
<feature type="region of interest" description="Disordered" evidence="1">
    <location>
        <begin position="60"/>
        <end position="89"/>
    </location>
</feature>
<dbReference type="AlphaFoldDB" id="A0A2S7K2X0"/>
<reference evidence="3 4" key="1">
    <citation type="submission" date="2017-12" db="EMBL/GenBank/DDBJ databases">
        <authorList>
            <person name="Hurst M.R.H."/>
        </authorList>
    </citation>
    <scope>NUCLEOTIDE SEQUENCE [LARGE SCALE GENOMIC DNA]</scope>
    <source>
        <strain evidence="3 4">SY-3-19</strain>
    </source>
</reference>
<dbReference type="PANTHER" id="PTHR34406:SF1">
    <property type="entry name" value="PROTEIN YCEI"/>
    <property type="match status" value="1"/>
</dbReference>
<dbReference type="SUPFAM" id="SSF101874">
    <property type="entry name" value="YceI-like"/>
    <property type="match status" value="1"/>
</dbReference>
<dbReference type="EMBL" id="PJCH01000011">
    <property type="protein sequence ID" value="PQA86843.1"/>
    <property type="molecule type" value="Genomic_DNA"/>
</dbReference>
<protein>
    <submittedName>
        <fullName evidence="3">Polyisoprenoid-binding protein</fullName>
    </submittedName>
</protein>
<dbReference type="Pfam" id="PF04264">
    <property type="entry name" value="YceI"/>
    <property type="match status" value="1"/>
</dbReference>
<feature type="compositionally biased region" description="Low complexity" evidence="1">
    <location>
        <begin position="60"/>
        <end position="80"/>
    </location>
</feature>
<evidence type="ECO:0000313" key="4">
    <source>
        <dbReference type="Proteomes" id="UP000239504"/>
    </source>
</evidence>
<comment type="caution">
    <text evidence="3">The sequence shown here is derived from an EMBL/GenBank/DDBJ whole genome shotgun (WGS) entry which is preliminary data.</text>
</comment>
<dbReference type="OrthoDB" id="9811006at2"/>
<gene>
    <name evidence="3" type="ORF">CW354_15295</name>
</gene>
<dbReference type="InterPro" id="IPR007372">
    <property type="entry name" value="Lipid/polyisoprenoid-bd_YceI"/>
</dbReference>
<accession>A0A2S7K2X0</accession>
<proteinExistence type="predicted"/>
<sequence>MRADHVSVRSGCAKAFINTAPTGCEREGQIMNFKRIAFAGAAAFALAACGQDASGDAATQEAAASEASASSEAASAQQEADTVEYDAPSGVYSPDDGHRYIVFSYLHQGYSRPILRWDDWTGELDWNAEAPADSSVSIAIDAESINSGVEEFDGHLKGERFFDVANYPEITFVSTEVEKTGADTGTITGELTIKGATRPVTLDVTFRKGAYDERNNIYKLGFSGATTVMRSDFGVGAFVPVVSDEVDITIETEWEMPAPESE</sequence>
<evidence type="ECO:0000313" key="3">
    <source>
        <dbReference type="EMBL" id="PQA86843.1"/>
    </source>
</evidence>
<dbReference type="SMART" id="SM00867">
    <property type="entry name" value="YceI"/>
    <property type="match status" value="1"/>
</dbReference>
<dbReference type="Gene3D" id="2.40.128.110">
    <property type="entry name" value="Lipid/polyisoprenoid-binding, YceI-like"/>
    <property type="match status" value="1"/>
</dbReference>
<evidence type="ECO:0000259" key="2">
    <source>
        <dbReference type="SMART" id="SM00867"/>
    </source>
</evidence>
<evidence type="ECO:0000256" key="1">
    <source>
        <dbReference type="SAM" id="MobiDB-lite"/>
    </source>
</evidence>
<name>A0A2S7K2X0_9PROT</name>
<dbReference type="InterPro" id="IPR036761">
    <property type="entry name" value="TTHA0802/YceI-like_sf"/>
</dbReference>
<feature type="domain" description="Lipid/polyisoprenoid-binding YceI-like" evidence="2">
    <location>
        <begin position="91"/>
        <end position="255"/>
    </location>
</feature>